<name>A0ABY4RHF7_9BACL</name>
<keyword evidence="2" id="KW-1185">Reference proteome</keyword>
<dbReference type="SUPFAM" id="SSF54909">
    <property type="entry name" value="Dimeric alpha+beta barrel"/>
    <property type="match status" value="1"/>
</dbReference>
<proteinExistence type="predicted"/>
<dbReference type="InterPro" id="IPR011008">
    <property type="entry name" value="Dimeric_a/b-barrel"/>
</dbReference>
<evidence type="ECO:0000313" key="2">
    <source>
        <dbReference type="Proteomes" id="UP001057134"/>
    </source>
</evidence>
<gene>
    <name evidence="1" type="ORF">SK3146_00013</name>
</gene>
<organism evidence="1 2">
    <name type="scientific">Paenibacillus konkukensis</name>
    <dbReference type="NCBI Taxonomy" id="2020716"/>
    <lineage>
        <taxon>Bacteria</taxon>
        <taxon>Bacillati</taxon>
        <taxon>Bacillota</taxon>
        <taxon>Bacilli</taxon>
        <taxon>Bacillales</taxon>
        <taxon>Paenibacillaceae</taxon>
        <taxon>Paenibacillus</taxon>
    </lineage>
</organism>
<reference evidence="1" key="1">
    <citation type="submission" date="2018-02" db="EMBL/GenBank/DDBJ databases">
        <authorList>
            <person name="Kim S.-K."/>
            <person name="Jung H.-I."/>
            <person name="Lee S.-W."/>
        </authorList>
    </citation>
    <scope>NUCLEOTIDE SEQUENCE</scope>
    <source>
        <strain evidence="1">SK3146</strain>
    </source>
</reference>
<sequence length="101" mass="11332">MNVRLILFTLAPGSKESAEKLFDELNVISRKQKGFRGNVYFSDDSKGEYGAINYWNSAMDADAASLILGPMFEQKVEPAVQETPVVKIFEVYDPLEKNPVN</sequence>
<reference evidence="1" key="2">
    <citation type="journal article" date="2021" name="J Anim Sci Technol">
        <title>Complete genome sequence of Paenibacillus konkukensis sp. nov. SK3146 as a potential probiotic strain.</title>
        <authorList>
            <person name="Jung H.I."/>
            <person name="Park S."/>
            <person name="Niu K.M."/>
            <person name="Lee S.W."/>
            <person name="Kothari D."/>
            <person name="Yi K.J."/>
            <person name="Kim S.K."/>
        </authorList>
    </citation>
    <scope>NUCLEOTIDE SEQUENCE</scope>
    <source>
        <strain evidence="1">SK3146</strain>
    </source>
</reference>
<dbReference type="EMBL" id="CP027059">
    <property type="protein sequence ID" value="UQZ80857.1"/>
    <property type="molecule type" value="Genomic_DNA"/>
</dbReference>
<evidence type="ECO:0008006" key="3">
    <source>
        <dbReference type="Google" id="ProtNLM"/>
    </source>
</evidence>
<evidence type="ECO:0000313" key="1">
    <source>
        <dbReference type="EMBL" id="UQZ80857.1"/>
    </source>
</evidence>
<dbReference type="Proteomes" id="UP001057134">
    <property type="component" value="Chromosome"/>
</dbReference>
<protein>
    <recommendedName>
        <fullName evidence="3">Monooxygenase</fullName>
    </recommendedName>
</protein>
<accession>A0ABY4RHF7</accession>
<dbReference type="RefSeq" id="WP_249863141.1">
    <property type="nucleotide sequence ID" value="NZ_CP027059.1"/>
</dbReference>